<proteinExistence type="predicted"/>
<protein>
    <submittedName>
        <fullName evidence="1">Uncharacterized protein</fullName>
    </submittedName>
</protein>
<name>A0A485LZK2_9ZZZZ</name>
<accession>A0A485LZK2</accession>
<organism evidence="1">
    <name type="scientific">anaerobic digester metagenome</name>
    <dbReference type="NCBI Taxonomy" id="1263854"/>
    <lineage>
        <taxon>unclassified sequences</taxon>
        <taxon>metagenomes</taxon>
        <taxon>ecological metagenomes</taxon>
    </lineage>
</organism>
<sequence length="44" mass="5044">MTGDPVTFIINPLTDPLLDISGKIHKFKIQVKIIVKFEQDVLDY</sequence>
<reference evidence="1" key="1">
    <citation type="submission" date="2019-03" db="EMBL/GenBank/DDBJ databases">
        <authorList>
            <person name="Hao L."/>
        </authorList>
    </citation>
    <scope>NUCLEOTIDE SEQUENCE</scope>
</reference>
<gene>
    <name evidence="1" type="ORF">SCFA_2370003</name>
</gene>
<evidence type="ECO:0000313" key="1">
    <source>
        <dbReference type="EMBL" id="VFU13957.1"/>
    </source>
</evidence>
<dbReference type="AlphaFoldDB" id="A0A485LZK2"/>
<dbReference type="EMBL" id="CAADRN010000154">
    <property type="protein sequence ID" value="VFU13957.1"/>
    <property type="molecule type" value="Genomic_DNA"/>
</dbReference>